<organism evidence="9 10">
    <name type="scientific">Rhodothalassium salexigens DSM 2132</name>
    <dbReference type="NCBI Taxonomy" id="1188247"/>
    <lineage>
        <taxon>Bacteria</taxon>
        <taxon>Pseudomonadati</taxon>
        <taxon>Pseudomonadota</taxon>
        <taxon>Alphaproteobacteria</taxon>
        <taxon>Rhodothalassiales</taxon>
        <taxon>Rhodothalassiaceae</taxon>
        <taxon>Rhodothalassium</taxon>
    </lineage>
</organism>
<feature type="transmembrane region" description="Helical" evidence="7">
    <location>
        <begin position="140"/>
        <end position="160"/>
    </location>
</feature>
<comment type="caution">
    <text evidence="9">The sequence shown here is derived from an EMBL/GenBank/DDBJ whole genome shotgun (WGS) entry which is preliminary data.</text>
</comment>
<evidence type="ECO:0000256" key="4">
    <source>
        <dbReference type="ARBA" id="ARBA00022989"/>
    </source>
</evidence>
<dbReference type="InParanoid" id="A0A4R2PM01"/>
<keyword evidence="6" id="KW-0653">Protein transport</keyword>
<evidence type="ECO:0000256" key="1">
    <source>
        <dbReference type="ARBA" id="ARBA00004651"/>
    </source>
</evidence>
<evidence type="ECO:0000313" key="10">
    <source>
        <dbReference type="Proteomes" id="UP000295399"/>
    </source>
</evidence>
<evidence type="ECO:0000256" key="5">
    <source>
        <dbReference type="ARBA" id="ARBA00023136"/>
    </source>
</evidence>
<dbReference type="GO" id="GO:0017038">
    <property type="term" value="P:protein import"/>
    <property type="evidence" value="ECO:0007669"/>
    <property type="project" value="TreeGrafter"/>
</dbReference>
<dbReference type="AlphaFoldDB" id="A0A4R2PM01"/>
<evidence type="ECO:0000256" key="7">
    <source>
        <dbReference type="SAM" id="Phobius"/>
    </source>
</evidence>
<accession>A0A4R2PM01</accession>
<dbReference type="EMBL" id="SLXO01000004">
    <property type="protein sequence ID" value="TCP35221.1"/>
    <property type="molecule type" value="Genomic_DNA"/>
</dbReference>
<evidence type="ECO:0000259" key="8">
    <source>
        <dbReference type="Pfam" id="PF01618"/>
    </source>
</evidence>
<keyword evidence="6" id="KW-0813">Transport</keyword>
<reference evidence="9 10" key="1">
    <citation type="submission" date="2019-03" db="EMBL/GenBank/DDBJ databases">
        <title>Genomic Encyclopedia of Type Strains, Phase IV (KMG-IV): sequencing the most valuable type-strain genomes for metagenomic binning, comparative biology and taxonomic classification.</title>
        <authorList>
            <person name="Goeker M."/>
        </authorList>
    </citation>
    <scope>NUCLEOTIDE SEQUENCE [LARGE SCALE GENOMIC DNA]</scope>
    <source>
        <strain evidence="9 10">DSM 2132</strain>
    </source>
</reference>
<evidence type="ECO:0000256" key="3">
    <source>
        <dbReference type="ARBA" id="ARBA00022692"/>
    </source>
</evidence>
<dbReference type="RefSeq" id="WP_132708126.1">
    <property type="nucleotide sequence ID" value="NZ_JACIGF010000004.1"/>
</dbReference>
<keyword evidence="5 7" id="KW-0472">Membrane</keyword>
<dbReference type="InterPro" id="IPR050790">
    <property type="entry name" value="ExbB/TolQ_transport"/>
</dbReference>
<feature type="domain" description="MotA/TolQ/ExbB proton channel" evidence="8">
    <location>
        <begin position="64"/>
        <end position="167"/>
    </location>
</feature>
<dbReference type="InterPro" id="IPR002898">
    <property type="entry name" value="MotA_ExbB_proton_chnl"/>
</dbReference>
<feature type="transmembrane region" description="Helical" evidence="7">
    <location>
        <begin position="93"/>
        <end position="120"/>
    </location>
</feature>
<name>A0A4R2PM01_RHOSA</name>
<keyword evidence="2" id="KW-1003">Cell membrane</keyword>
<keyword evidence="10" id="KW-1185">Reference proteome</keyword>
<dbReference type="OrthoDB" id="4045at2"/>
<feature type="transmembrane region" description="Helical" evidence="7">
    <location>
        <begin position="20"/>
        <end position="41"/>
    </location>
</feature>
<keyword evidence="4 7" id="KW-1133">Transmembrane helix</keyword>
<comment type="similarity">
    <text evidence="6">Belongs to the exbB/tolQ family.</text>
</comment>
<dbReference type="Pfam" id="PF01618">
    <property type="entry name" value="MotA_ExbB"/>
    <property type="match status" value="1"/>
</dbReference>
<comment type="subcellular location">
    <subcellularLocation>
        <location evidence="1">Cell membrane</location>
        <topology evidence="1">Multi-pass membrane protein</topology>
    </subcellularLocation>
    <subcellularLocation>
        <location evidence="6">Membrane</location>
        <topology evidence="6">Multi-pass membrane protein</topology>
    </subcellularLocation>
</comment>
<sequence>MPLNSLVSGLWYDLAAFLGRGGWPLVLIVAAAFALWTMIFARLRYFAGPVAADRARALDRWRQLGGQDGWHAQQIRRRLISEHQMQLVRNNRLIATLVKICPLLGLLGTVIGMIEVFQVMAVAGNGNARAMAAGISKATITTMAGMVVALSGLLVSNALARRAQAARRRFIRALDEG</sequence>
<dbReference type="PANTHER" id="PTHR30625">
    <property type="entry name" value="PROTEIN TOLQ"/>
    <property type="match status" value="1"/>
</dbReference>
<protein>
    <submittedName>
        <fullName evidence="9">Biopolymer transport protein ExbB</fullName>
    </submittedName>
</protein>
<dbReference type="Proteomes" id="UP000295399">
    <property type="component" value="Unassembled WGS sequence"/>
</dbReference>
<keyword evidence="3 7" id="KW-0812">Transmembrane</keyword>
<evidence type="ECO:0000313" key="9">
    <source>
        <dbReference type="EMBL" id="TCP35221.1"/>
    </source>
</evidence>
<dbReference type="GO" id="GO:0005886">
    <property type="term" value="C:plasma membrane"/>
    <property type="evidence" value="ECO:0007669"/>
    <property type="project" value="UniProtKB-SubCell"/>
</dbReference>
<evidence type="ECO:0000256" key="2">
    <source>
        <dbReference type="ARBA" id="ARBA00022475"/>
    </source>
</evidence>
<evidence type="ECO:0000256" key="6">
    <source>
        <dbReference type="RuleBase" id="RU004057"/>
    </source>
</evidence>
<gene>
    <name evidence="9" type="ORF">EV659_10471</name>
</gene>
<proteinExistence type="inferred from homology"/>
<dbReference type="PANTHER" id="PTHR30625:SF18">
    <property type="entry name" value="TONB2 ENERGY TRANSDUCTION SYSTEM INNER MEMBRANE COMPONENT EXBB"/>
    <property type="match status" value="1"/>
</dbReference>